<evidence type="ECO:0000256" key="1">
    <source>
        <dbReference type="ARBA" id="ARBA00001946"/>
    </source>
</evidence>
<dbReference type="SUPFAM" id="SSF47802">
    <property type="entry name" value="DNA polymerase beta, N-terminal domain-like"/>
    <property type="match status" value="1"/>
</dbReference>
<evidence type="ECO:0000256" key="5">
    <source>
        <dbReference type="ARBA" id="ARBA00022679"/>
    </source>
</evidence>
<dbReference type="PANTHER" id="PTHR11276">
    <property type="entry name" value="DNA POLYMERASE TYPE-X FAMILY MEMBER"/>
    <property type="match status" value="1"/>
</dbReference>
<evidence type="ECO:0000256" key="6">
    <source>
        <dbReference type="ARBA" id="ARBA00022695"/>
    </source>
</evidence>
<evidence type="ECO:0000256" key="14">
    <source>
        <dbReference type="ARBA" id="ARBA00044632"/>
    </source>
</evidence>
<evidence type="ECO:0000256" key="10">
    <source>
        <dbReference type="ARBA" id="ARBA00022932"/>
    </source>
</evidence>
<keyword evidence="3" id="KW-0488">Methylation</keyword>
<dbReference type="GO" id="GO:0051575">
    <property type="term" value="F:5'-deoxyribose-5-phosphate lyase activity"/>
    <property type="evidence" value="ECO:0007669"/>
    <property type="project" value="RHEA"/>
</dbReference>
<feature type="domain" description="DNA-directed DNA polymerase X" evidence="21">
    <location>
        <begin position="48"/>
        <end position="457"/>
    </location>
</feature>
<keyword evidence="10 18" id="KW-0239">DNA-directed DNA polymerase</keyword>
<dbReference type="AlphaFoldDB" id="A0A0H2RSB5"/>
<evidence type="ECO:0000256" key="15">
    <source>
        <dbReference type="ARBA" id="ARBA00044678"/>
    </source>
</evidence>
<comment type="function">
    <text evidence="16">Repair polymerase that plays a key role in base-excision repair. During this process, the damaged base is excised by specific DNA glycosylases, the DNA backbone is nicked at the abasic site by an apurinic/apyrimidic (AP) endonuclease, and POLB removes 5'-deoxyribose-phosphate from the preincised AP site acting as a 5'-deoxyribose-phosphate lyase (5'-dRP lyase); through its DNA polymerase activity, it adds one nucleotide to the 3' end of the arising single-nucleotide gap. Conducts 'gap-filling' DNA synthesis in a stepwise distributive fashion rather than in a processive fashion as for other DNA polymerases. It is also able to cleave sugar-phosphate bonds 3' to an intact AP site, acting as an AP lyase.</text>
</comment>
<evidence type="ECO:0000256" key="8">
    <source>
        <dbReference type="ARBA" id="ARBA00022763"/>
    </source>
</evidence>
<dbReference type="Gene3D" id="1.10.150.20">
    <property type="entry name" value="5' to 3' exonuclease, C-terminal subdomain"/>
    <property type="match status" value="1"/>
</dbReference>
<reference evidence="22 23" key="1">
    <citation type="submission" date="2015-04" db="EMBL/GenBank/DDBJ databases">
        <title>Complete genome sequence of Schizopora paradoxa KUC8140, a cosmopolitan wood degrader in East Asia.</title>
        <authorList>
            <consortium name="DOE Joint Genome Institute"/>
            <person name="Min B."/>
            <person name="Park H."/>
            <person name="Jang Y."/>
            <person name="Kim J.-J."/>
            <person name="Kim K.H."/>
            <person name="Pangilinan J."/>
            <person name="Lipzen A."/>
            <person name="Riley R."/>
            <person name="Grigoriev I.V."/>
            <person name="Spatafora J.W."/>
            <person name="Choi I.-G."/>
        </authorList>
    </citation>
    <scope>NUCLEOTIDE SEQUENCE [LARGE SCALE GENOMIC DNA]</scope>
    <source>
        <strain evidence="22 23">KUC8140</strain>
    </source>
</reference>
<evidence type="ECO:0000256" key="17">
    <source>
        <dbReference type="ARBA" id="ARBA00049244"/>
    </source>
</evidence>
<keyword evidence="12 18" id="KW-0234">DNA repair</keyword>
<dbReference type="InterPro" id="IPR029398">
    <property type="entry name" value="PolB_thumb"/>
</dbReference>
<feature type="region of interest" description="Disordered" evidence="19">
    <location>
        <begin position="268"/>
        <end position="288"/>
    </location>
</feature>
<dbReference type="SUPFAM" id="SSF81301">
    <property type="entry name" value="Nucleotidyltransferase"/>
    <property type="match status" value="1"/>
</dbReference>
<dbReference type="Gene3D" id="3.30.210.10">
    <property type="entry name" value="DNA polymerase, thumb domain"/>
    <property type="match status" value="1"/>
</dbReference>
<keyword evidence="11" id="KW-0915">Sodium</keyword>
<dbReference type="GO" id="GO:0003677">
    <property type="term" value="F:DNA binding"/>
    <property type="evidence" value="ECO:0007669"/>
    <property type="project" value="UniProtKB-UniRule"/>
</dbReference>
<comment type="catalytic activity">
    <reaction evidence="15">
        <text>a 5'-end 2'-deoxyribose-2'-deoxyribonucleotide-DNA = (2E,4S)-4-hydroxypenten-2-al-5-phosphate + a 5'-end 5'-phospho-2'-deoxyribonucleoside-DNA + H(+)</text>
        <dbReference type="Rhea" id="RHEA:76255"/>
        <dbReference type="Rhea" id="RHEA-COMP:13180"/>
        <dbReference type="Rhea" id="RHEA-COMP:18657"/>
        <dbReference type="ChEBI" id="CHEBI:15378"/>
        <dbReference type="ChEBI" id="CHEBI:136412"/>
        <dbReference type="ChEBI" id="CHEBI:195194"/>
        <dbReference type="ChEBI" id="CHEBI:195195"/>
    </reaction>
</comment>
<keyword evidence="13" id="KW-0456">Lyase</keyword>
<comment type="catalytic activity">
    <reaction evidence="17 18">
        <text>DNA(n) + a 2'-deoxyribonucleoside 5'-triphosphate = DNA(n+1) + diphosphate</text>
        <dbReference type="Rhea" id="RHEA:22508"/>
        <dbReference type="Rhea" id="RHEA-COMP:17339"/>
        <dbReference type="Rhea" id="RHEA-COMP:17340"/>
        <dbReference type="ChEBI" id="CHEBI:33019"/>
        <dbReference type="ChEBI" id="CHEBI:61560"/>
        <dbReference type="ChEBI" id="CHEBI:173112"/>
        <dbReference type="EC" id="2.7.7.7"/>
    </reaction>
</comment>
<feature type="domain" description="Helix-hairpin-helix DNA-binding motif class 1" evidence="20">
    <location>
        <begin position="95"/>
        <end position="114"/>
    </location>
</feature>
<dbReference type="GO" id="GO:0005737">
    <property type="term" value="C:cytoplasm"/>
    <property type="evidence" value="ECO:0007669"/>
    <property type="project" value="UniProtKB-SubCell"/>
</dbReference>
<protein>
    <recommendedName>
        <fullName evidence="18">DNA polymerase</fullName>
        <ecNumber evidence="18">2.7.7.7</ecNumber>
    </recommendedName>
</protein>
<evidence type="ECO:0000256" key="19">
    <source>
        <dbReference type="SAM" id="MobiDB-lite"/>
    </source>
</evidence>
<evidence type="ECO:0000256" key="3">
    <source>
        <dbReference type="ARBA" id="ARBA00022481"/>
    </source>
</evidence>
<comment type="subcellular location">
    <subcellularLocation>
        <location evidence="2">Cytoplasm</location>
    </subcellularLocation>
    <subcellularLocation>
        <location evidence="18">Nucleus</location>
    </subcellularLocation>
</comment>
<dbReference type="Pfam" id="PF10391">
    <property type="entry name" value="DNA_pol_lambd_f"/>
    <property type="match status" value="1"/>
</dbReference>
<evidence type="ECO:0000313" key="22">
    <source>
        <dbReference type="EMBL" id="KLO14739.1"/>
    </source>
</evidence>
<dbReference type="InParanoid" id="A0A0H2RSB5"/>
<evidence type="ECO:0000259" key="21">
    <source>
        <dbReference type="SMART" id="SM00483"/>
    </source>
</evidence>
<comment type="cofactor">
    <cofactor evidence="1">
        <name>Mg(2+)</name>
        <dbReference type="ChEBI" id="CHEBI:18420"/>
    </cofactor>
</comment>
<dbReference type="InterPro" id="IPR003583">
    <property type="entry name" value="Hlx-hairpin-Hlx_DNA-bd_motif"/>
</dbReference>
<dbReference type="Gene3D" id="3.30.460.10">
    <property type="entry name" value="Beta Polymerase, domain 2"/>
    <property type="match status" value="1"/>
</dbReference>
<evidence type="ECO:0000256" key="9">
    <source>
        <dbReference type="ARBA" id="ARBA00022843"/>
    </source>
</evidence>
<evidence type="ECO:0000256" key="2">
    <source>
        <dbReference type="ARBA" id="ARBA00004496"/>
    </source>
</evidence>
<keyword evidence="18" id="KW-0539">Nucleus</keyword>
<dbReference type="InterPro" id="IPR010996">
    <property type="entry name" value="HHH_MUS81"/>
</dbReference>
<dbReference type="Proteomes" id="UP000053477">
    <property type="component" value="Unassembled WGS sequence"/>
</dbReference>
<name>A0A0H2RSB5_9AGAM</name>
<dbReference type="InterPro" id="IPR037160">
    <property type="entry name" value="DNA_Pol_thumb_sf"/>
</dbReference>
<evidence type="ECO:0000256" key="11">
    <source>
        <dbReference type="ARBA" id="ARBA00023053"/>
    </source>
</evidence>
<organism evidence="22 23">
    <name type="scientific">Schizopora paradoxa</name>
    <dbReference type="NCBI Taxonomy" id="27342"/>
    <lineage>
        <taxon>Eukaryota</taxon>
        <taxon>Fungi</taxon>
        <taxon>Dikarya</taxon>
        <taxon>Basidiomycota</taxon>
        <taxon>Agaricomycotina</taxon>
        <taxon>Agaricomycetes</taxon>
        <taxon>Hymenochaetales</taxon>
        <taxon>Schizoporaceae</taxon>
        <taxon>Schizopora</taxon>
    </lineage>
</organism>
<dbReference type="GO" id="GO:0005634">
    <property type="term" value="C:nucleus"/>
    <property type="evidence" value="ECO:0007669"/>
    <property type="project" value="UniProtKB-SubCell"/>
</dbReference>
<evidence type="ECO:0000256" key="16">
    <source>
        <dbReference type="ARBA" id="ARBA00045548"/>
    </source>
</evidence>
<feature type="region of interest" description="Disordered" evidence="19">
    <location>
        <begin position="118"/>
        <end position="139"/>
    </location>
</feature>
<feature type="domain" description="Helix-hairpin-helix DNA-binding motif class 1" evidence="20">
    <location>
        <begin position="149"/>
        <end position="168"/>
    </location>
</feature>
<dbReference type="PANTHER" id="PTHR11276:SF28">
    <property type="entry name" value="DNA POLYMERASE LAMBDA"/>
    <property type="match status" value="1"/>
</dbReference>
<evidence type="ECO:0000256" key="4">
    <source>
        <dbReference type="ARBA" id="ARBA00022634"/>
    </source>
</evidence>
<sequence>MIELFRSFLQQSQCRNRLQLLSLRNGAHRGQRRFASFNTKTFKPNPKGPNQHLIRKLQKRYEDEGIEGQNAYKAKSFLRAVKALDMYPDVIQTATHVKSIDGIGEGIARRIDEILHPGSDPTIMISTPKSSPVEDSETQEDAERQQVIKELTKVTGIGPVKARKLFDAGCRTLEDLKLPKYFATLSAPIIAALNFVGLFEKPTSRDKVECLERAMTGILPKEFEIHVVGSYRRKQPMSSGIDILLFHPSFVHIPPPADDPLKLSKTKVASPRKGLGRSANNRLSADAKTKQNELLSKSVIEPLTKQGLLAGTLSSSPQRWQGFVRIPMNGNSEYQTDEYERLSGIRDKSGDFARLDISLLPMPSKGAALLMNTGDSDFNSFVRTTASRMGLQLNELGLWGWKEVSKPAANTDTAEDSIDGEAKPSLSSGYWELLASRSEEEVLEELGLDYVEPEKRNFSFVVGRSRRKR</sequence>
<dbReference type="InterPro" id="IPR027421">
    <property type="entry name" value="DNA_pol_lamdba_lyase_dom_sf"/>
</dbReference>
<evidence type="ECO:0000256" key="7">
    <source>
        <dbReference type="ARBA" id="ARBA00022705"/>
    </source>
</evidence>
<dbReference type="Pfam" id="PF14716">
    <property type="entry name" value="HHH_8"/>
    <property type="match status" value="1"/>
</dbReference>
<keyword evidence="9" id="KW-0832">Ubl conjugation</keyword>
<dbReference type="InterPro" id="IPR018944">
    <property type="entry name" value="DNA_pol_lambd_fingers_domain"/>
</dbReference>
<dbReference type="PRINTS" id="PR00869">
    <property type="entry name" value="DNAPOLX"/>
</dbReference>
<dbReference type="SMART" id="SM00483">
    <property type="entry name" value="POLXc"/>
    <property type="match status" value="1"/>
</dbReference>
<proteinExistence type="inferred from homology"/>
<keyword evidence="4" id="KW-0237">DNA synthesis</keyword>
<dbReference type="InterPro" id="IPR002054">
    <property type="entry name" value="DNA-dir_DNA_pol_X"/>
</dbReference>
<evidence type="ECO:0000259" key="20">
    <source>
        <dbReference type="SMART" id="SM00278"/>
    </source>
</evidence>
<dbReference type="InterPro" id="IPR022312">
    <property type="entry name" value="DNA_pol_X"/>
</dbReference>
<evidence type="ECO:0000256" key="12">
    <source>
        <dbReference type="ARBA" id="ARBA00023204"/>
    </source>
</evidence>
<gene>
    <name evidence="22" type="ORF">SCHPADRAFT_903017</name>
</gene>
<dbReference type="EMBL" id="KQ085939">
    <property type="protein sequence ID" value="KLO14739.1"/>
    <property type="molecule type" value="Genomic_DNA"/>
</dbReference>
<dbReference type="InterPro" id="IPR002008">
    <property type="entry name" value="DNA_pol_X_beta-like"/>
</dbReference>
<keyword evidence="5 18" id="KW-0808">Transferase</keyword>
<dbReference type="GO" id="GO:0003887">
    <property type="term" value="F:DNA-directed DNA polymerase activity"/>
    <property type="evidence" value="ECO:0007669"/>
    <property type="project" value="UniProtKB-UniRule"/>
</dbReference>
<keyword evidence="23" id="KW-1185">Reference proteome</keyword>
<dbReference type="GO" id="GO:0046872">
    <property type="term" value="F:metal ion binding"/>
    <property type="evidence" value="ECO:0007669"/>
    <property type="project" value="UniProtKB-UniRule"/>
</dbReference>
<dbReference type="InterPro" id="IPR043519">
    <property type="entry name" value="NT_sf"/>
</dbReference>
<comment type="catalytic activity">
    <reaction evidence="14">
        <text>2'-deoxyribonucleotide-(2'-deoxyribose 5'-phosphate)-2'-deoxyribonucleotide-DNA = a 3'-end 2'-deoxyribonucleotide-(2,3-dehydro-2,3-deoxyribose 5'-phosphate)-DNA + a 5'-end 5'-phospho-2'-deoxyribonucleoside-DNA + H(+)</text>
        <dbReference type="Rhea" id="RHEA:66592"/>
        <dbReference type="Rhea" id="RHEA-COMP:13180"/>
        <dbReference type="Rhea" id="RHEA-COMP:16897"/>
        <dbReference type="Rhea" id="RHEA-COMP:17067"/>
        <dbReference type="ChEBI" id="CHEBI:15378"/>
        <dbReference type="ChEBI" id="CHEBI:136412"/>
        <dbReference type="ChEBI" id="CHEBI:157695"/>
        <dbReference type="ChEBI" id="CHEBI:167181"/>
        <dbReference type="EC" id="4.2.99.18"/>
    </reaction>
</comment>
<dbReference type="GO" id="GO:0140078">
    <property type="term" value="F:class I DNA-(apurinic or apyrimidinic site) endonuclease activity"/>
    <property type="evidence" value="ECO:0007669"/>
    <property type="project" value="UniProtKB-EC"/>
</dbReference>
<dbReference type="GO" id="GO:0006303">
    <property type="term" value="P:double-strand break repair via nonhomologous end joining"/>
    <property type="evidence" value="ECO:0007669"/>
    <property type="project" value="TreeGrafter"/>
</dbReference>
<dbReference type="SMART" id="SM00278">
    <property type="entry name" value="HhH1"/>
    <property type="match status" value="2"/>
</dbReference>
<accession>A0A0H2RSB5</accession>
<dbReference type="STRING" id="27342.A0A0H2RSB5"/>
<evidence type="ECO:0000256" key="13">
    <source>
        <dbReference type="ARBA" id="ARBA00023239"/>
    </source>
</evidence>
<keyword evidence="6 18" id="KW-0548">Nucleotidyltransferase</keyword>
<evidence type="ECO:0000256" key="18">
    <source>
        <dbReference type="RuleBase" id="RU366014"/>
    </source>
</evidence>
<dbReference type="OrthoDB" id="205514at2759"/>
<dbReference type="Gene3D" id="1.10.150.110">
    <property type="entry name" value="DNA polymerase beta, N-terminal domain-like"/>
    <property type="match status" value="1"/>
</dbReference>
<comment type="similarity">
    <text evidence="18">Belongs to the DNA polymerase type-X family.</text>
</comment>
<dbReference type="PRINTS" id="PR00870">
    <property type="entry name" value="DNAPOLXBETA"/>
</dbReference>
<dbReference type="EC" id="2.7.7.7" evidence="18"/>
<evidence type="ECO:0000313" key="23">
    <source>
        <dbReference type="Proteomes" id="UP000053477"/>
    </source>
</evidence>
<dbReference type="SUPFAM" id="SSF81585">
    <property type="entry name" value="PsbU/PolX domain-like"/>
    <property type="match status" value="1"/>
</dbReference>
<comment type="function">
    <text evidence="18">DNA polymerase that functions in several pathways of DNA repair. Involved in base excision repair (BER) responsible for repair of lesions that give rise to abasic (AP) sites in DNA. Also contributes to DNA double-strand break repair by non-homologous end joining and homologous recombination. Has both template-dependent and template-independent (terminal transferase) DNA polymerase activities. Has also a 5'-deoxyribose-5-phosphate lyase (dRP lyase) activity.</text>
</comment>
<keyword evidence="8 18" id="KW-0227">DNA damage</keyword>
<dbReference type="Pfam" id="PF14791">
    <property type="entry name" value="DNA_pol_B_thumb"/>
    <property type="match status" value="1"/>
</dbReference>
<keyword evidence="7" id="KW-0235">DNA replication</keyword>